<feature type="transmembrane region" description="Helical" evidence="1">
    <location>
        <begin position="162"/>
        <end position="180"/>
    </location>
</feature>
<comment type="caution">
    <text evidence="2">The sequence shown here is derived from an EMBL/GenBank/DDBJ whole genome shotgun (WGS) entry which is preliminary data.</text>
</comment>
<gene>
    <name evidence="2" type="ORF">UT19_C0004G0096</name>
</gene>
<dbReference type="EMBL" id="LBVW01000004">
    <property type="protein sequence ID" value="KKQ94135.1"/>
    <property type="molecule type" value="Genomic_DNA"/>
</dbReference>
<dbReference type="STRING" id="1618573.UT19_C0004G0096"/>
<evidence type="ECO:0000256" key="1">
    <source>
        <dbReference type="SAM" id="Phobius"/>
    </source>
</evidence>
<dbReference type="AlphaFoldDB" id="A0A0G0M1E4"/>
<reference evidence="2 3" key="1">
    <citation type="journal article" date="2015" name="Nature">
        <title>rRNA introns, odd ribosomes, and small enigmatic genomes across a large radiation of phyla.</title>
        <authorList>
            <person name="Brown C.T."/>
            <person name="Hug L.A."/>
            <person name="Thomas B.C."/>
            <person name="Sharon I."/>
            <person name="Castelle C.J."/>
            <person name="Singh A."/>
            <person name="Wilkins M.J."/>
            <person name="Williams K.H."/>
            <person name="Banfield J.F."/>
        </authorList>
    </citation>
    <scope>NUCLEOTIDE SEQUENCE [LARGE SCALE GENOMIC DNA]</scope>
</reference>
<evidence type="ECO:0000313" key="2">
    <source>
        <dbReference type="EMBL" id="KKQ94135.1"/>
    </source>
</evidence>
<sequence length="186" mass="22020">MLNIFSQNLFLGVLIILNFVFLAISFYKPKPVLNLIPVILFAALSVIQIKSVNFREVYRFSASELDLQIQRMNLYPPKLARLGYILERKKETQIIKRIEKNFFDTIDFNSYFPNYFSYFEFPFILYGIYLFIKKKVAIQIGLFTYSFLLITIFGVHGKIGPFILFPFINLFIFIGLVKIFRFDRKT</sequence>
<feature type="transmembrane region" description="Helical" evidence="1">
    <location>
        <begin position="32"/>
        <end position="49"/>
    </location>
</feature>
<feature type="transmembrane region" description="Helical" evidence="1">
    <location>
        <begin position="115"/>
        <end position="132"/>
    </location>
</feature>
<organism evidence="2 3">
    <name type="scientific">Candidatus Woesebacteria bacterium GW2011_GWB1_39_10b</name>
    <dbReference type="NCBI Taxonomy" id="1618573"/>
    <lineage>
        <taxon>Bacteria</taxon>
        <taxon>Candidatus Woeseibacteriota</taxon>
    </lineage>
</organism>
<feature type="transmembrane region" description="Helical" evidence="1">
    <location>
        <begin position="6"/>
        <end position="27"/>
    </location>
</feature>
<dbReference type="Proteomes" id="UP000034932">
    <property type="component" value="Unassembled WGS sequence"/>
</dbReference>
<feature type="transmembrane region" description="Helical" evidence="1">
    <location>
        <begin position="137"/>
        <end position="156"/>
    </location>
</feature>
<keyword evidence="1" id="KW-0812">Transmembrane</keyword>
<keyword evidence="1" id="KW-0472">Membrane</keyword>
<name>A0A0G0M1E4_9BACT</name>
<proteinExistence type="predicted"/>
<keyword evidence="1" id="KW-1133">Transmembrane helix</keyword>
<protein>
    <submittedName>
        <fullName evidence="2">Uncharacterized protein</fullName>
    </submittedName>
</protein>
<evidence type="ECO:0000313" key="3">
    <source>
        <dbReference type="Proteomes" id="UP000034932"/>
    </source>
</evidence>
<accession>A0A0G0M1E4</accession>